<gene>
    <name evidence="1" type="ORF">CYJ44_000400</name>
</gene>
<evidence type="ECO:0000313" key="1">
    <source>
        <dbReference type="EMBL" id="MEM5984626.1"/>
    </source>
</evidence>
<proteinExistence type="predicted"/>
<dbReference type="InterPro" id="IPR010985">
    <property type="entry name" value="Ribbon_hlx_hlx"/>
</dbReference>
<dbReference type="SUPFAM" id="SSF47598">
    <property type="entry name" value="Ribbon-helix-helix"/>
    <property type="match status" value="1"/>
</dbReference>
<keyword evidence="2" id="KW-1185">Reference proteome</keyword>
<accession>A0ABU9UEH7</accession>
<organism evidence="1 2">
    <name type="scientific">Corynebacterium hesseae</name>
    <dbReference type="NCBI Taxonomy" id="2913502"/>
    <lineage>
        <taxon>Bacteria</taxon>
        <taxon>Bacillati</taxon>
        <taxon>Actinomycetota</taxon>
        <taxon>Actinomycetes</taxon>
        <taxon>Mycobacteriales</taxon>
        <taxon>Corynebacteriaceae</taxon>
        <taxon>Corynebacterium</taxon>
    </lineage>
</organism>
<comment type="caution">
    <text evidence="1">The sequence shown here is derived from an EMBL/GenBank/DDBJ whole genome shotgun (WGS) entry which is preliminary data.</text>
</comment>
<dbReference type="Gene3D" id="1.10.1220.10">
    <property type="entry name" value="Met repressor-like"/>
    <property type="match status" value="1"/>
</dbReference>
<dbReference type="RefSeq" id="WP_158011590.1">
    <property type="nucleotide sequence ID" value="NZ_JAKMUW010000011.1"/>
</dbReference>
<dbReference type="Proteomes" id="UP000235104">
    <property type="component" value="Unassembled WGS sequence"/>
</dbReference>
<name>A0ABU9UEH7_9CORY</name>
<protein>
    <submittedName>
        <fullName evidence="1">Ribbon-helix-helix protein, CopG family</fullName>
    </submittedName>
</protein>
<sequence>MDTKVTFRIDERLKEELQHMAICQHTTMNALIVQAISECLARYLGEHCLVEKGLAR</sequence>
<evidence type="ECO:0000313" key="2">
    <source>
        <dbReference type="Proteomes" id="UP000235104"/>
    </source>
</evidence>
<dbReference type="EMBL" id="PKHR02000002">
    <property type="protein sequence ID" value="MEM5984626.1"/>
    <property type="molecule type" value="Genomic_DNA"/>
</dbReference>
<dbReference type="InterPro" id="IPR013321">
    <property type="entry name" value="Arc_rbn_hlx_hlx"/>
</dbReference>
<reference evidence="1" key="1">
    <citation type="submission" date="2017-12" db="EMBL/GenBank/DDBJ databases">
        <authorList>
            <person name="Thomas-White K."/>
            <person name="Wolfe A.J."/>
        </authorList>
    </citation>
    <scope>NUCLEOTIDE SEQUENCE</scope>
    <source>
        <strain evidence="1">UMB0043</strain>
    </source>
</reference>